<dbReference type="Proteomes" id="UP000184105">
    <property type="component" value="Unassembled WGS sequence"/>
</dbReference>
<evidence type="ECO:0000313" key="3">
    <source>
        <dbReference type="Proteomes" id="UP000184105"/>
    </source>
</evidence>
<dbReference type="RefSeq" id="WP_025839983.1">
    <property type="nucleotide sequence ID" value="NZ_BAKP01000084.1"/>
</dbReference>
<keyword evidence="1" id="KW-0812">Transmembrane</keyword>
<keyword evidence="3" id="KW-1185">Reference proteome</keyword>
<evidence type="ECO:0000256" key="1">
    <source>
        <dbReference type="SAM" id="Phobius"/>
    </source>
</evidence>
<accession>A0AAX2F7Y3</accession>
<name>A0AAX2F7Y3_9BACT</name>
<dbReference type="Pfam" id="PF07843">
    <property type="entry name" value="DUF1634"/>
    <property type="match status" value="1"/>
</dbReference>
<dbReference type="AlphaFoldDB" id="A0AAX2F7Y3"/>
<feature type="transmembrane region" description="Helical" evidence="1">
    <location>
        <begin position="21"/>
        <end position="39"/>
    </location>
</feature>
<keyword evidence="1" id="KW-1133">Transmembrane helix</keyword>
<keyword evidence="1" id="KW-0472">Membrane</keyword>
<feature type="transmembrane region" description="Helical" evidence="1">
    <location>
        <begin position="74"/>
        <end position="94"/>
    </location>
</feature>
<protein>
    <submittedName>
        <fullName evidence="2">Uncharacterized membrane protein</fullName>
    </submittedName>
</protein>
<reference evidence="2 3" key="1">
    <citation type="submission" date="2016-11" db="EMBL/GenBank/DDBJ databases">
        <authorList>
            <person name="Varghese N."/>
            <person name="Submissions S."/>
        </authorList>
    </citation>
    <scope>NUCLEOTIDE SEQUENCE [LARGE SCALE GENOMIC DNA]</scope>
    <source>
        <strain evidence="2 3">DSM 22613</strain>
    </source>
</reference>
<dbReference type="EMBL" id="FQWA01000069">
    <property type="protein sequence ID" value="SHG22886.1"/>
    <property type="molecule type" value="Genomic_DNA"/>
</dbReference>
<sequence length="128" mass="13973">MESSSNSKNNMNALIGNTLRIGVFTACLIALIGGIWYLVTSSDSTLPDYSEFHKGDISYTTFEGIFKSVLSFSAAGWVQLGVIVLMLTPVMRVVLSLVDFSIQRDWLYVVITGIVLFIIIMNSLVGVG</sequence>
<organism evidence="2 3">
    <name type="scientific">Prevotella scopos JCM 17725</name>
    <dbReference type="NCBI Taxonomy" id="1236518"/>
    <lineage>
        <taxon>Bacteria</taxon>
        <taxon>Pseudomonadati</taxon>
        <taxon>Bacteroidota</taxon>
        <taxon>Bacteroidia</taxon>
        <taxon>Bacteroidales</taxon>
        <taxon>Prevotellaceae</taxon>
        <taxon>Prevotella</taxon>
    </lineage>
</organism>
<gene>
    <name evidence="2" type="ORF">SAMN05444364_1693</name>
</gene>
<proteinExistence type="predicted"/>
<evidence type="ECO:0000313" key="2">
    <source>
        <dbReference type="EMBL" id="SHG22886.1"/>
    </source>
</evidence>
<comment type="caution">
    <text evidence="2">The sequence shown here is derived from an EMBL/GenBank/DDBJ whole genome shotgun (WGS) entry which is preliminary data.</text>
</comment>
<dbReference type="InterPro" id="IPR012861">
    <property type="entry name" value="DUF1634"/>
</dbReference>
<feature type="transmembrane region" description="Helical" evidence="1">
    <location>
        <begin position="106"/>
        <end position="125"/>
    </location>
</feature>